<evidence type="ECO:0000313" key="2">
    <source>
        <dbReference type="Proteomes" id="UP001597463"/>
    </source>
</evidence>
<keyword evidence="2" id="KW-1185">Reference proteome</keyword>
<protein>
    <submittedName>
        <fullName evidence="1">DUF3293 domain-containing protein</fullName>
    </submittedName>
</protein>
<comment type="caution">
    <text evidence="1">The sequence shown here is derived from an EMBL/GenBank/DDBJ whole genome shotgun (WGS) entry which is preliminary data.</text>
</comment>
<dbReference type="EMBL" id="JBHUMV010000001">
    <property type="protein sequence ID" value="MFD2752654.1"/>
    <property type="molecule type" value="Genomic_DNA"/>
</dbReference>
<gene>
    <name evidence="1" type="ORF">ACFSW6_01020</name>
</gene>
<proteinExistence type="predicted"/>
<sequence length="117" mass="13124">MDWLLQVGVHQPMLLAGYARHQVRCATYLTACNPHGQLLGAEDNARRMHQLREALKAGSWKFETGVGQDPQGQWPGEASVLVWGMDVPAARTWGEQWQQNAVLFCDVDATPALLWLR</sequence>
<dbReference type="Proteomes" id="UP001597463">
    <property type="component" value="Unassembled WGS sequence"/>
</dbReference>
<accession>A0ABW5UGC0</accession>
<evidence type="ECO:0000313" key="1">
    <source>
        <dbReference type="EMBL" id="MFD2752654.1"/>
    </source>
</evidence>
<dbReference type="Pfam" id="PF11697">
    <property type="entry name" value="DUF3293"/>
    <property type="match status" value="1"/>
</dbReference>
<dbReference type="RefSeq" id="WP_245633302.1">
    <property type="nucleotide sequence ID" value="NZ_BCNT01000003.1"/>
</dbReference>
<dbReference type="InterPro" id="IPR021710">
    <property type="entry name" value="DUF3293"/>
</dbReference>
<organism evidence="1 2">
    <name type="scientific">Comamonas terrae</name>
    <dbReference type="NCBI Taxonomy" id="673548"/>
    <lineage>
        <taxon>Bacteria</taxon>
        <taxon>Pseudomonadati</taxon>
        <taxon>Pseudomonadota</taxon>
        <taxon>Betaproteobacteria</taxon>
        <taxon>Burkholderiales</taxon>
        <taxon>Comamonadaceae</taxon>
        <taxon>Comamonas</taxon>
    </lineage>
</organism>
<name>A0ABW5UGC0_9BURK</name>
<reference evidence="2" key="1">
    <citation type="journal article" date="2019" name="Int. J. Syst. Evol. Microbiol.">
        <title>The Global Catalogue of Microorganisms (GCM) 10K type strain sequencing project: providing services to taxonomists for standard genome sequencing and annotation.</title>
        <authorList>
            <consortium name="The Broad Institute Genomics Platform"/>
            <consortium name="The Broad Institute Genome Sequencing Center for Infectious Disease"/>
            <person name="Wu L."/>
            <person name="Ma J."/>
        </authorList>
    </citation>
    <scope>NUCLEOTIDE SEQUENCE [LARGE SCALE GENOMIC DNA]</scope>
    <source>
        <strain evidence="2">TISTR 1906</strain>
    </source>
</reference>